<protein>
    <submittedName>
        <fullName evidence="2">Uncharacterized protein</fullName>
    </submittedName>
</protein>
<dbReference type="InterPro" id="IPR011989">
    <property type="entry name" value="ARM-like"/>
</dbReference>
<dbReference type="Proteomes" id="UP001439008">
    <property type="component" value="Unassembled WGS sequence"/>
</dbReference>
<dbReference type="Gene3D" id="1.25.10.10">
    <property type="entry name" value="Leucine-rich Repeat Variant"/>
    <property type="match status" value="1"/>
</dbReference>
<accession>A0ABV2AS53</accession>
<dbReference type="EMBL" id="JBDODL010002448">
    <property type="protein sequence ID" value="MES1922238.1"/>
    <property type="molecule type" value="Genomic_DNA"/>
</dbReference>
<organism evidence="2 3">
    <name type="scientific">Bonamia ostreae</name>
    <dbReference type="NCBI Taxonomy" id="126728"/>
    <lineage>
        <taxon>Eukaryota</taxon>
        <taxon>Sar</taxon>
        <taxon>Rhizaria</taxon>
        <taxon>Endomyxa</taxon>
        <taxon>Ascetosporea</taxon>
        <taxon>Haplosporida</taxon>
        <taxon>Bonamia</taxon>
    </lineage>
</organism>
<keyword evidence="1" id="KW-0677">Repeat</keyword>
<dbReference type="PANTHER" id="PTHR10943">
    <property type="entry name" value="26S PROTEASOME NON-ATPASE REGULATORY SUBUNIT"/>
    <property type="match status" value="1"/>
</dbReference>
<evidence type="ECO:0000256" key="1">
    <source>
        <dbReference type="ARBA" id="ARBA00022737"/>
    </source>
</evidence>
<sequence length="275" mass="30518">IAFDIAETTDRQLIKRVVENLMIPFYCDDETVELAGTKIKLEEILENAANSGASFNVEKSLTALNETKQTFKKLRENGAKITKDDLIKISSHFFPEHFARATTIRRILTGHFLDFLQLQFLYGACKRGAAELGAVLQSVGNKNPISTGALIIAHGFARCGTAQDGFVRRNTSWFAECSNWTKFSAVASLGVVHKGNALEFEKLLKAHLPQNGVRRSPYQEGGALFAAGLMHSGHGTERLDFFVDALKKSDGNEIVQNGVFFGFLLFFVRDFCNFL</sequence>
<gene>
    <name evidence="2" type="ORF">MHBO_003746</name>
</gene>
<evidence type="ECO:0000313" key="3">
    <source>
        <dbReference type="Proteomes" id="UP001439008"/>
    </source>
</evidence>
<evidence type="ECO:0000313" key="2">
    <source>
        <dbReference type="EMBL" id="MES1922238.1"/>
    </source>
</evidence>
<feature type="non-terminal residue" evidence="2">
    <location>
        <position position="1"/>
    </location>
</feature>
<comment type="caution">
    <text evidence="2">The sequence shown here is derived from an EMBL/GenBank/DDBJ whole genome shotgun (WGS) entry which is preliminary data.</text>
</comment>
<keyword evidence="3" id="KW-1185">Reference proteome</keyword>
<reference evidence="2 3" key="1">
    <citation type="journal article" date="2024" name="BMC Biol.">
        <title>Comparative genomics of Ascetosporea gives new insight into the evolutionary basis for animal parasitism in Rhizaria.</title>
        <authorList>
            <person name="Hiltunen Thoren M."/>
            <person name="Onut-Brannstrom I."/>
            <person name="Alfjorden A."/>
            <person name="Peckova H."/>
            <person name="Swords F."/>
            <person name="Hooper C."/>
            <person name="Holzer A.S."/>
            <person name="Bass D."/>
            <person name="Burki F."/>
        </authorList>
    </citation>
    <scope>NUCLEOTIDE SEQUENCE [LARGE SCALE GENOMIC DNA]</scope>
    <source>
        <strain evidence="2">20-A016</strain>
    </source>
</reference>
<proteinExistence type="predicted"/>
<name>A0ABV2AS53_9EUKA</name>
<dbReference type="PANTHER" id="PTHR10943:SF2">
    <property type="entry name" value="26S PROTEASOME NON-ATPASE REGULATORY SUBUNIT 1"/>
    <property type="match status" value="1"/>
</dbReference>